<dbReference type="InterPro" id="IPR015422">
    <property type="entry name" value="PyrdxlP-dep_Trfase_small"/>
</dbReference>
<dbReference type="VEuPathDB" id="FungiDB:ASPWEDRAFT_33427"/>
<dbReference type="RefSeq" id="XP_040693769.1">
    <property type="nucleotide sequence ID" value="XM_040833783.1"/>
</dbReference>
<dbReference type="GO" id="GO:0019346">
    <property type="term" value="P:transsulfuration"/>
    <property type="evidence" value="ECO:0007669"/>
    <property type="project" value="InterPro"/>
</dbReference>
<dbReference type="InterPro" id="IPR015424">
    <property type="entry name" value="PyrdxlP-dep_Trfase"/>
</dbReference>
<dbReference type="GO" id="GO:0003962">
    <property type="term" value="F:cystathionine gamma-synthase activity"/>
    <property type="evidence" value="ECO:0007669"/>
    <property type="project" value="TreeGrafter"/>
</dbReference>
<comment type="cofactor">
    <cofactor evidence="1 3">
        <name>pyridoxal 5'-phosphate</name>
        <dbReference type="ChEBI" id="CHEBI:597326"/>
    </cofactor>
</comment>
<evidence type="ECO:0008006" key="6">
    <source>
        <dbReference type="Google" id="ProtNLM"/>
    </source>
</evidence>
<dbReference type="PANTHER" id="PTHR42699:SF1">
    <property type="entry name" value="CYSTATHIONINE GAMMA-SYNTHASE-RELATED"/>
    <property type="match status" value="1"/>
</dbReference>
<dbReference type="InterPro" id="IPR000277">
    <property type="entry name" value="Cys/Met-Metab_PyrdxlP-dep_enz"/>
</dbReference>
<dbReference type="GO" id="GO:0030170">
    <property type="term" value="F:pyridoxal phosphate binding"/>
    <property type="evidence" value="ECO:0007669"/>
    <property type="project" value="InterPro"/>
</dbReference>
<dbReference type="SUPFAM" id="SSF53383">
    <property type="entry name" value="PLP-dependent transferases"/>
    <property type="match status" value="1"/>
</dbReference>
<dbReference type="STRING" id="1073089.A0A1L9RYW7"/>
<dbReference type="Pfam" id="PF01053">
    <property type="entry name" value="Cys_Met_Meta_PP"/>
    <property type="match status" value="1"/>
</dbReference>
<gene>
    <name evidence="4" type="ORF">ASPWEDRAFT_33427</name>
</gene>
<protein>
    <recommendedName>
        <fullName evidence="6">Cystathionine gamma-synthase</fullName>
    </recommendedName>
</protein>
<accession>A0A1L9RYW7</accession>
<sequence length="548" mass="60840">MGTLSKPETPHALPLNSKQPNDIHAVSSSLPTWRSVVGAANYEDWIMDTLEVDYPRFVVHALIQRLLADVKSRLGISDSLDGMAFPSEQTAKRFVFHLSANKVDRELKPIRFYLPDEKNDQSWSSFYAVFFPKNLGEDALHLWTILGEGLTSRHAEFLQGRIDYMASECEDTSFCTSAPVKAGILSVPWKNSAQLEKQQIRDRISHFATSERLGSIPVPSSDVFLYEKGMSAIAAIARCMSTSVDDIPSNAVIYGWTYTETPGAARLSGFQQCTHFALGTAKELDELELFLASGQQVKVLFTELPCNPTVESPDLARIRALADQYNFIVVCDDTLASFANVDLFPYVDVLVTSLTKIFSGAANVMGGSVVINPQSPHHDFIHSALTTNYEDNLFPLDAIVLAHNSIDYVQRTHRCNKTAFTLATALSAHKSIRKVHYPPFVQTAPLYEKVRRRNGGYGFILSLFFHSLESAVCFYNALDVRKGASCGTNFTLAIAYTELTHNKDFAWAAESGVTRDCVRISVGLEDEDVLLDRMERALDEVHKVEGSA</sequence>
<name>A0A1L9RYW7_ASPWE</name>
<reference evidence="5" key="1">
    <citation type="journal article" date="2017" name="Genome Biol.">
        <title>Comparative genomics reveals high biological diversity and specific adaptations in the industrially and medically important fungal genus Aspergillus.</title>
        <authorList>
            <person name="de Vries R.P."/>
            <person name="Riley R."/>
            <person name="Wiebenga A."/>
            <person name="Aguilar-Osorio G."/>
            <person name="Amillis S."/>
            <person name="Uchima C.A."/>
            <person name="Anderluh G."/>
            <person name="Asadollahi M."/>
            <person name="Askin M."/>
            <person name="Barry K."/>
            <person name="Battaglia E."/>
            <person name="Bayram O."/>
            <person name="Benocci T."/>
            <person name="Braus-Stromeyer S.A."/>
            <person name="Caldana C."/>
            <person name="Canovas D."/>
            <person name="Cerqueira G.C."/>
            <person name="Chen F."/>
            <person name="Chen W."/>
            <person name="Choi C."/>
            <person name="Clum A."/>
            <person name="Dos Santos R.A."/>
            <person name="Damasio A.R."/>
            <person name="Diallinas G."/>
            <person name="Emri T."/>
            <person name="Fekete E."/>
            <person name="Flipphi M."/>
            <person name="Freyberg S."/>
            <person name="Gallo A."/>
            <person name="Gournas C."/>
            <person name="Habgood R."/>
            <person name="Hainaut M."/>
            <person name="Harispe M.L."/>
            <person name="Henrissat B."/>
            <person name="Hilden K.S."/>
            <person name="Hope R."/>
            <person name="Hossain A."/>
            <person name="Karabika E."/>
            <person name="Karaffa L."/>
            <person name="Karanyi Z."/>
            <person name="Krasevec N."/>
            <person name="Kuo A."/>
            <person name="Kusch H."/>
            <person name="LaButti K."/>
            <person name="Lagendijk E.L."/>
            <person name="Lapidus A."/>
            <person name="Levasseur A."/>
            <person name="Lindquist E."/>
            <person name="Lipzen A."/>
            <person name="Logrieco A.F."/>
            <person name="MacCabe A."/>
            <person name="Maekelae M.R."/>
            <person name="Malavazi I."/>
            <person name="Melin P."/>
            <person name="Meyer V."/>
            <person name="Mielnichuk N."/>
            <person name="Miskei M."/>
            <person name="Molnar A.P."/>
            <person name="Mule G."/>
            <person name="Ngan C.Y."/>
            <person name="Orejas M."/>
            <person name="Orosz E."/>
            <person name="Ouedraogo J.P."/>
            <person name="Overkamp K.M."/>
            <person name="Park H.-S."/>
            <person name="Perrone G."/>
            <person name="Piumi F."/>
            <person name="Punt P.J."/>
            <person name="Ram A.F."/>
            <person name="Ramon A."/>
            <person name="Rauscher S."/>
            <person name="Record E."/>
            <person name="Riano-Pachon D.M."/>
            <person name="Robert V."/>
            <person name="Roehrig J."/>
            <person name="Ruller R."/>
            <person name="Salamov A."/>
            <person name="Salih N.S."/>
            <person name="Samson R.A."/>
            <person name="Sandor E."/>
            <person name="Sanguinetti M."/>
            <person name="Schuetze T."/>
            <person name="Sepcic K."/>
            <person name="Shelest E."/>
            <person name="Sherlock G."/>
            <person name="Sophianopoulou V."/>
            <person name="Squina F.M."/>
            <person name="Sun H."/>
            <person name="Susca A."/>
            <person name="Todd R.B."/>
            <person name="Tsang A."/>
            <person name="Unkles S.E."/>
            <person name="van de Wiele N."/>
            <person name="van Rossen-Uffink D."/>
            <person name="Oliveira J.V."/>
            <person name="Vesth T.C."/>
            <person name="Visser J."/>
            <person name="Yu J.-H."/>
            <person name="Zhou M."/>
            <person name="Andersen M.R."/>
            <person name="Archer D.B."/>
            <person name="Baker S.E."/>
            <person name="Benoit I."/>
            <person name="Brakhage A.A."/>
            <person name="Braus G.H."/>
            <person name="Fischer R."/>
            <person name="Frisvad J.C."/>
            <person name="Goldman G.H."/>
            <person name="Houbraken J."/>
            <person name="Oakley B."/>
            <person name="Pocsi I."/>
            <person name="Scazzocchio C."/>
            <person name="Seiboth B."/>
            <person name="vanKuyk P.A."/>
            <person name="Wortman J."/>
            <person name="Dyer P.S."/>
            <person name="Grigoriev I.V."/>
        </authorList>
    </citation>
    <scope>NUCLEOTIDE SEQUENCE [LARGE SCALE GENOMIC DNA]</scope>
    <source>
        <strain evidence="5">DTO 134E9</strain>
    </source>
</reference>
<dbReference type="InterPro" id="IPR015421">
    <property type="entry name" value="PyrdxlP-dep_Trfase_major"/>
</dbReference>
<evidence type="ECO:0000313" key="5">
    <source>
        <dbReference type="Proteomes" id="UP000184383"/>
    </source>
</evidence>
<keyword evidence="2 3" id="KW-0663">Pyridoxal phosphate</keyword>
<evidence type="ECO:0000313" key="4">
    <source>
        <dbReference type="EMBL" id="OJJ40093.1"/>
    </source>
</evidence>
<evidence type="ECO:0000256" key="1">
    <source>
        <dbReference type="ARBA" id="ARBA00001933"/>
    </source>
</evidence>
<keyword evidence="5" id="KW-1185">Reference proteome</keyword>
<dbReference type="EMBL" id="KV878209">
    <property type="protein sequence ID" value="OJJ40093.1"/>
    <property type="molecule type" value="Genomic_DNA"/>
</dbReference>
<evidence type="ECO:0000256" key="2">
    <source>
        <dbReference type="ARBA" id="ARBA00022898"/>
    </source>
</evidence>
<dbReference type="Gene3D" id="3.40.640.10">
    <property type="entry name" value="Type I PLP-dependent aspartate aminotransferase-like (Major domain)"/>
    <property type="match status" value="1"/>
</dbReference>
<organism evidence="4 5">
    <name type="scientific">Aspergillus wentii DTO 134E9</name>
    <dbReference type="NCBI Taxonomy" id="1073089"/>
    <lineage>
        <taxon>Eukaryota</taxon>
        <taxon>Fungi</taxon>
        <taxon>Dikarya</taxon>
        <taxon>Ascomycota</taxon>
        <taxon>Pezizomycotina</taxon>
        <taxon>Eurotiomycetes</taxon>
        <taxon>Eurotiomycetidae</taxon>
        <taxon>Eurotiales</taxon>
        <taxon>Aspergillaceae</taxon>
        <taxon>Aspergillus</taxon>
        <taxon>Aspergillus subgen. Cremei</taxon>
    </lineage>
</organism>
<dbReference type="PANTHER" id="PTHR42699">
    <property type="match status" value="1"/>
</dbReference>
<evidence type="ECO:0000256" key="3">
    <source>
        <dbReference type="RuleBase" id="RU362118"/>
    </source>
</evidence>
<dbReference type="OrthoDB" id="10047078at2759"/>
<dbReference type="AlphaFoldDB" id="A0A1L9RYW7"/>
<dbReference type="InterPro" id="IPR051750">
    <property type="entry name" value="Trans-sulfuration_enzymes"/>
</dbReference>
<dbReference type="GeneID" id="63749631"/>
<proteinExistence type="inferred from homology"/>
<dbReference type="Gene3D" id="3.90.1150.10">
    <property type="entry name" value="Aspartate Aminotransferase, domain 1"/>
    <property type="match status" value="1"/>
</dbReference>
<dbReference type="Proteomes" id="UP000184383">
    <property type="component" value="Unassembled WGS sequence"/>
</dbReference>
<comment type="similarity">
    <text evidence="3">Belongs to the trans-sulfuration enzymes family.</text>
</comment>